<comment type="caution">
    <text evidence="9">The sequence shown here is derived from an EMBL/GenBank/DDBJ whole genome shotgun (WGS) entry which is preliminary data.</text>
</comment>
<evidence type="ECO:0000313" key="9">
    <source>
        <dbReference type="EMBL" id="MFD2920532.1"/>
    </source>
</evidence>
<dbReference type="InterPro" id="IPR002656">
    <property type="entry name" value="Acyl_transf_3_dom"/>
</dbReference>
<feature type="transmembrane region" description="Helical" evidence="7">
    <location>
        <begin position="291"/>
        <end position="312"/>
    </location>
</feature>
<name>A0ABW6A6Z5_9BACT</name>
<dbReference type="Pfam" id="PF01757">
    <property type="entry name" value="Acyl_transf_3"/>
    <property type="match status" value="1"/>
</dbReference>
<keyword evidence="4 7" id="KW-0812">Transmembrane</keyword>
<keyword evidence="9" id="KW-0808">Transferase</keyword>
<organism evidence="9 10">
    <name type="scientific">Terrimonas rubra</name>
    <dbReference type="NCBI Taxonomy" id="1035890"/>
    <lineage>
        <taxon>Bacteria</taxon>
        <taxon>Pseudomonadati</taxon>
        <taxon>Bacteroidota</taxon>
        <taxon>Chitinophagia</taxon>
        <taxon>Chitinophagales</taxon>
        <taxon>Chitinophagaceae</taxon>
        <taxon>Terrimonas</taxon>
    </lineage>
</organism>
<dbReference type="EMBL" id="JBHUOZ010000003">
    <property type="protein sequence ID" value="MFD2920532.1"/>
    <property type="molecule type" value="Genomic_DNA"/>
</dbReference>
<dbReference type="PANTHER" id="PTHR40074">
    <property type="entry name" value="O-ACETYLTRANSFERASE WECH"/>
    <property type="match status" value="1"/>
</dbReference>
<comment type="similarity">
    <text evidence="2">Belongs to the acyltransferase 3 family.</text>
</comment>
<keyword evidence="5 7" id="KW-1133">Transmembrane helix</keyword>
<dbReference type="RefSeq" id="WP_386099060.1">
    <property type="nucleotide sequence ID" value="NZ_JBHUOZ010000003.1"/>
</dbReference>
<feature type="transmembrane region" description="Helical" evidence="7">
    <location>
        <begin position="166"/>
        <end position="185"/>
    </location>
</feature>
<feature type="transmembrane region" description="Helical" evidence="7">
    <location>
        <begin position="140"/>
        <end position="161"/>
    </location>
</feature>
<keyword evidence="6 7" id="KW-0472">Membrane</keyword>
<feature type="transmembrane region" description="Helical" evidence="7">
    <location>
        <begin position="250"/>
        <end position="270"/>
    </location>
</feature>
<evidence type="ECO:0000256" key="1">
    <source>
        <dbReference type="ARBA" id="ARBA00004651"/>
    </source>
</evidence>
<evidence type="ECO:0000256" key="6">
    <source>
        <dbReference type="ARBA" id="ARBA00023136"/>
    </source>
</evidence>
<dbReference type="GO" id="GO:0016746">
    <property type="term" value="F:acyltransferase activity"/>
    <property type="evidence" value="ECO:0007669"/>
    <property type="project" value="UniProtKB-KW"/>
</dbReference>
<evidence type="ECO:0000256" key="3">
    <source>
        <dbReference type="ARBA" id="ARBA00022475"/>
    </source>
</evidence>
<evidence type="ECO:0000313" key="10">
    <source>
        <dbReference type="Proteomes" id="UP001597511"/>
    </source>
</evidence>
<feature type="transmembrane region" description="Helical" evidence="7">
    <location>
        <begin position="60"/>
        <end position="77"/>
    </location>
</feature>
<dbReference type="PANTHER" id="PTHR40074:SF2">
    <property type="entry name" value="O-ACETYLTRANSFERASE WECH"/>
    <property type="match status" value="1"/>
</dbReference>
<keyword evidence="9" id="KW-0012">Acyltransferase</keyword>
<feature type="transmembrane region" description="Helical" evidence="7">
    <location>
        <begin position="20"/>
        <end position="40"/>
    </location>
</feature>
<feature type="transmembrane region" description="Helical" evidence="7">
    <location>
        <begin position="220"/>
        <end position="238"/>
    </location>
</feature>
<evidence type="ECO:0000256" key="5">
    <source>
        <dbReference type="ARBA" id="ARBA00022989"/>
    </source>
</evidence>
<keyword evidence="10" id="KW-1185">Reference proteome</keyword>
<feature type="transmembrane region" description="Helical" evidence="7">
    <location>
        <begin position="318"/>
        <end position="340"/>
    </location>
</feature>
<evidence type="ECO:0000259" key="8">
    <source>
        <dbReference type="Pfam" id="PF01757"/>
    </source>
</evidence>
<feature type="transmembrane region" description="Helical" evidence="7">
    <location>
        <begin position="191"/>
        <end position="208"/>
    </location>
</feature>
<evidence type="ECO:0000256" key="7">
    <source>
        <dbReference type="SAM" id="Phobius"/>
    </source>
</evidence>
<feature type="transmembrane region" description="Helical" evidence="7">
    <location>
        <begin position="98"/>
        <end position="120"/>
    </location>
</feature>
<keyword evidence="3" id="KW-1003">Cell membrane</keyword>
<sequence length="355" mass="41754">MSSTALTNKHTGKATEGTRLGWVDYARGLAILLVIFRHTMVGLRRSGIMVSDNLYYIQEFLLNVRMPVFFILSGVFLGRTLQKRSLRSIAANKTANLLYPYLVWSVILITFQIVLSNYTNSQRSWTDYKYILYQPRELDHMWYLLALFNTTMLFLVCYNALKRQPLLHFILAVVLYYFHYLVYDYSLVSDIMYNYVFLVFGVYMYERIARMENLDLKKLGLLFIITVPVFIAGQLFWLNHINDHYQPLRTIYLLPFLAIIFVASLVYYLVSRILYELQVAKFLAWIGKYSLYIYIVHVFVIAMVRVGFVKFLHIENQYVLILSSLVLGIIIPVLFHKLLVKLNIKYLFSFNKSGK</sequence>
<dbReference type="Proteomes" id="UP001597511">
    <property type="component" value="Unassembled WGS sequence"/>
</dbReference>
<protein>
    <submittedName>
        <fullName evidence="9">Acyltransferase family protein</fullName>
    </submittedName>
</protein>
<evidence type="ECO:0000256" key="2">
    <source>
        <dbReference type="ARBA" id="ARBA00007400"/>
    </source>
</evidence>
<accession>A0ABW6A6Z5</accession>
<proteinExistence type="inferred from homology"/>
<feature type="domain" description="Acyltransferase 3" evidence="8">
    <location>
        <begin position="21"/>
        <end position="335"/>
    </location>
</feature>
<gene>
    <name evidence="9" type="ORF">ACFS6H_12470</name>
</gene>
<evidence type="ECO:0000256" key="4">
    <source>
        <dbReference type="ARBA" id="ARBA00022692"/>
    </source>
</evidence>
<reference evidence="10" key="1">
    <citation type="journal article" date="2019" name="Int. J. Syst. Evol. Microbiol.">
        <title>The Global Catalogue of Microorganisms (GCM) 10K type strain sequencing project: providing services to taxonomists for standard genome sequencing and annotation.</title>
        <authorList>
            <consortium name="The Broad Institute Genomics Platform"/>
            <consortium name="The Broad Institute Genome Sequencing Center for Infectious Disease"/>
            <person name="Wu L."/>
            <person name="Ma J."/>
        </authorList>
    </citation>
    <scope>NUCLEOTIDE SEQUENCE [LARGE SCALE GENOMIC DNA]</scope>
    <source>
        <strain evidence="10">KCTC 23299</strain>
    </source>
</reference>
<comment type="subcellular location">
    <subcellularLocation>
        <location evidence="1">Cell membrane</location>
        <topology evidence="1">Multi-pass membrane protein</topology>
    </subcellularLocation>
</comment>